<comment type="caution">
    <text evidence="1">The sequence shown here is derived from an EMBL/GenBank/DDBJ whole genome shotgun (WGS) entry which is preliminary data.</text>
</comment>
<dbReference type="AlphaFoldDB" id="A0A822D352"/>
<protein>
    <recommendedName>
        <fullName evidence="3">Tc1-like transposase DDE domain-containing protein</fullName>
    </recommendedName>
</protein>
<reference evidence="1" key="1">
    <citation type="submission" date="2021-02" db="EMBL/GenBank/DDBJ databases">
        <authorList>
            <person name="Nowell W R."/>
        </authorList>
    </citation>
    <scope>NUCLEOTIDE SEQUENCE</scope>
</reference>
<evidence type="ECO:0008006" key="3">
    <source>
        <dbReference type="Google" id="ProtNLM"/>
    </source>
</evidence>
<dbReference type="Proteomes" id="UP000663848">
    <property type="component" value="Unassembled WGS sequence"/>
</dbReference>
<dbReference type="InterPro" id="IPR036397">
    <property type="entry name" value="RNaseH_sf"/>
</dbReference>
<organism evidence="1 2">
    <name type="scientific">Rotaria socialis</name>
    <dbReference type="NCBI Taxonomy" id="392032"/>
    <lineage>
        <taxon>Eukaryota</taxon>
        <taxon>Metazoa</taxon>
        <taxon>Spiralia</taxon>
        <taxon>Gnathifera</taxon>
        <taxon>Rotifera</taxon>
        <taxon>Eurotatoria</taxon>
        <taxon>Bdelloidea</taxon>
        <taxon>Philodinida</taxon>
        <taxon>Philodinidae</taxon>
        <taxon>Rotaria</taxon>
    </lineage>
</organism>
<dbReference type="GO" id="GO:0003676">
    <property type="term" value="F:nucleic acid binding"/>
    <property type="evidence" value="ECO:0007669"/>
    <property type="project" value="InterPro"/>
</dbReference>
<evidence type="ECO:0000313" key="2">
    <source>
        <dbReference type="Proteomes" id="UP000663848"/>
    </source>
</evidence>
<gene>
    <name evidence="1" type="ORF">QYT958_LOCUS42675</name>
</gene>
<feature type="non-terminal residue" evidence="1">
    <location>
        <position position="1"/>
    </location>
</feature>
<sequence length="72" mass="8471">ANAPPKEYMTDRVAEQFNAQIVRLPHRHCCLNPIELSWNNLKQYMRDNNITFKENGVYNLVLNFMSTVDTEL</sequence>
<feature type="non-terminal residue" evidence="1">
    <location>
        <position position="72"/>
    </location>
</feature>
<evidence type="ECO:0000313" key="1">
    <source>
        <dbReference type="EMBL" id="CAF5061269.1"/>
    </source>
</evidence>
<accession>A0A822D352</accession>
<proteinExistence type="predicted"/>
<dbReference type="Gene3D" id="3.30.420.10">
    <property type="entry name" value="Ribonuclease H-like superfamily/Ribonuclease H"/>
    <property type="match status" value="1"/>
</dbReference>
<name>A0A822D352_9BILA</name>
<dbReference type="EMBL" id="CAJOBR010055753">
    <property type="protein sequence ID" value="CAF5061269.1"/>
    <property type="molecule type" value="Genomic_DNA"/>
</dbReference>